<sequence>MPPEDHGNLRWRGLLVWQEGRGTTISSRALLPETSMSMPCICDSRYLRMPVVEHGNLRCTCRNTPGEDYWRGRKAEEQQSAAKPPLLPETPSC</sequence>
<dbReference type="AlphaFoldDB" id="A0AAV2GJV8"/>
<reference evidence="2 3" key="1">
    <citation type="submission" date="2024-04" db="EMBL/GenBank/DDBJ databases">
        <authorList>
            <person name="Fracassetti M."/>
        </authorList>
    </citation>
    <scope>NUCLEOTIDE SEQUENCE [LARGE SCALE GENOMIC DNA]</scope>
</reference>
<proteinExistence type="predicted"/>
<dbReference type="Proteomes" id="UP001497516">
    <property type="component" value="Chromosome 9"/>
</dbReference>
<organism evidence="2 3">
    <name type="scientific">Linum trigynum</name>
    <dbReference type="NCBI Taxonomy" id="586398"/>
    <lineage>
        <taxon>Eukaryota</taxon>
        <taxon>Viridiplantae</taxon>
        <taxon>Streptophyta</taxon>
        <taxon>Embryophyta</taxon>
        <taxon>Tracheophyta</taxon>
        <taxon>Spermatophyta</taxon>
        <taxon>Magnoliopsida</taxon>
        <taxon>eudicotyledons</taxon>
        <taxon>Gunneridae</taxon>
        <taxon>Pentapetalae</taxon>
        <taxon>rosids</taxon>
        <taxon>fabids</taxon>
        <taxon>Malpighiales</taxon>
        <taxon>Linaceae</taxon>
        <taxon>Linum</taxon>
    </lineage>
</organism>
<evidence type="ECO:0000313" key="3">
    <source>
        <dbReference type="Proteomes" id="UP001497516"/>
    </source>
</evidence>
<name>A0AAV2GJV8_9ROSI</name>
<evidence type="ECO:0000256" key="1">
    <source>
        <dbReference type="SAM" id="MobiDB-lite"/>
    </source>
</evidence>
<evidence type="ECO:0000313" key="2">
    <source>
        <dbReference type="EMBL" id="CAL1410467.1"/>
    </source>
</evidence>
<keyword evidence="3" id="KW-1185">Reference proteome</keyword>
<dbReference type="EMBL" id="OZ034822">
    <property type="protein sequence ID" value="CAL1410467.1"/>
    <property type="molecule type" value="Genomic_DNA"/>
</dbReference>
<protein>
    <submittedName>
        <fullName evidence="2">Uncharacterized protein</fullName>
    </submittedName>
</protein>
<gene>
    <name evidence="2" type="ORF">LTRI10_LOCUS49888</name>
</gene>
<accession>A0AAV2GJV8</accession>
<feature type="region of interest" description="Disordered" evidence="1">
    <location>
        <begin position="72"/>
        <end position="93"/>
    </location>
</feature>